<evidence type="ECO:0000256" key="8">
    <source>
        <dbReference type="PIRSR" id="PIRSR000862-1"/>
    </source>
</evidence>
<keyword evidence="6" id="KW-0325">Glycoprotein</keyword>
<keyword evidence="4 7" id="KW-0442">Lipid degradation</keyword>
<accession>A0AAD9R7J3</accession>
<gene>
    <name evidence="10" type="ORF">P5673_000745</name>
</gene>
<dbReference type="GO" id="GO:0016042">
    <property type="term" value="P:lipid catabolic process"/>
    <property type="evidence" value="ECO:0007669"/>
    <property type="project" value="UniProtKB-KW"/>
</dbReference>
<comment type="similarity">
    <text evidence="1 7">Belongs to the AB hydrolase superfamily. Lipase family.</text>
</comment>
<keyword evidence="5" id="KW-0443">Lipid metabolism</keyword>
<evidence type="ECO:0000259" key="9">
    <source>
        <dbReference type="Pfam" id="PF04083"/>
    </source>
</evidence>
<evidence type="ECO:0000256" key="4">
    <source>
        <dbReference type="ARBA" id="ARBA00022963"/>
    </source>
</evidence>
<evidence type="ECO:0000256" key="5">
    <source>
        <dbReference type="ARBA" id="ARBA00023098"/>
    </source>
</evidence>
<comment type="caution">
    <text evidence="10">The sequence shown here is derived from an EMBL/GenBank/DDBJ whole genome shotgun (WGS) entry which is preliminary data.</text>
</comment>
<feature type="active site" description="Charge relay system" evidence="8">
    <location>
        <position position="327"/>
    </location>
</feature>
<evidence type="ECO:0000313" key="11">
    <source>
        <dbReference type="Proteomes" id="UP001249851"/>
    </source>
</evidence>
<dbReference type="EMBL" id="JARQWQ010000001">
    <property type="protein sequence ID" value="KAK2574558.1"/>
    <property type="molecule type" value="Genomic_DNA"/>
</dbReference>
<dbReference type="SUPFAM" id="SSF53474">
    <property type="entry name" value="alpha/beta-Hydrolases"/>
    <property type="match status" value="1"/>
</dbReference>
<dbReference type="GO" id="GO:0016788">
    <property type="term" value="F:hydrolase activity, acting on ester bonds"/>
    <property type="evidence" value="ECO:0007669"/>
    <property type="project" value="InterPro"/>
</dbReference>
<dbReference type="InterPro" id="IPR025483">
    <property type="entry name" value="Lipase_euk"/>
</dbReference>
<organism evidence="10 11">
    <name type="scientific">Acropora cervicornis</name>
    <name type="common">Staghorn coral</name>
    <dbReference type="NCBI Taxonomy" id="6130"/>
    <lineage>
        <taxon>Eukaryota</taxon>
        <taxon>Metazoa</taxon>
        <taxon>Cnidaria</taxon>
        <taxon>Anthozoa</taxon>
        <taxon>Hexacorallia</taxon>
        <taxon>Scleractinia</taxon>
        <taxon>Astrocoeniina</taxon>
        <taxon>Acroporidae</taxon>
        <taxon>Acropora</taxon>
    </lineage>
</organism>
<reference evidence="10" key="1">
    <citation type="journal article" date="2023" name="G3 (Bethesda)">
        <title>Whole genome assembly and annotation of the endangered Caribbean coral Acropora cervicornis.</title>
        <authorList>
            <person name="Selwyn J.D."/>
            <person name="Vollmer S.V."/>
        </authorList>
    </citation>
    <scope>NUCLEOTIDE SEQUENCE</scope>
    <source>
        <strain evidence="10">K2</strain>
    </source>
</reference>
<dbReference type="PANTHER" id="PTHR11005">
    <property type="entry name" value="LYSOSOMAL ACID LIPASE-RELATED"/>
    <property type="match status" value="1"/>
</dbReference>
<proteinExistence type="inferred from homology"/>
<name>A0AAD9R7J3_ACRCE</name>
<evidence type="ECO:0000313" key="10">
    <source>
        <dbReference type="EMBL" id="KAK2574558.1"/>
    </source>
</evidence>
<dbReference type="Gene3D" id="3.40.50.1820">
    <property type="entry name" value="alpha/beta hydrolase"/>
    <property type="match status" value="1"/>
</dbReference>
<dbReference type="PIRSF" id="PIRSF000862">
    <property type="entry name" value="Steryl_ester_lip"/>
    <property type="match status" value="1"/>
</dbReference>
<keyword evidence="2" id="KW-0732">Signal</keyword>
<keyword evidence="11" id="KW-1185">Reference proteome</keyword>
<evidence type="ECO:0000256" key="6">
    <source>
        <dbReference type="ARBA" id="ARBA00023180"/>
    </source>
</evidence>
<dbReference type="InterPro" id="IPR006693">
    <property type="entry name" value="AB_hydrolase_lipase"/>
</dbReference>
<dbReference type="AlphaFoldDB" id="A0AAD9R7J3"/>
<evidence type="ECO:0000256" key="3">
    <source>
        <dbReference type="ARBA" id="ARBA00022801"/>
    </source>
</evidence>
<reference evidence="10" key="2">
    <citation type="journal article" date="2023" name="Science">
        <title>Genomic signatures of disease resistance in endangered staghorn corals.</title>
        <authorList>
            <person name="Vollmer S.V."/>
            <person name="Selwyn J.D."/>
            <person name="Despard B.A."/>
            <person name="Roesel C.L."/>
        </authorList>
    </citation>
    <scope>NUCLEOTIDE SEQUENCE</scope>
    <source>
        <strain evidence="10">K2</strain>
    </source>
</reference>
<keyword evidence="3 7" id="KW-0378">Hydrolase</keyword>
<evidence type="ECO:0000256" key="7">
    <source>
        <dbReference type="PIRNR" id="PIRNR000862"/>
    </source>
</evidence>
<evidence type="ECO:0000256" key="1">
    <source>
        <dbReference type="ARBA" id="ARBA00010701"/>
    </source>
</evidence>
<evidence type="ECO:0000256" key="2">
    <source>
        <dbReference type="ARBA" id="ARBA00022729"/>
    </source>
</evidence>
<dbReference type="Proteomes" id="UP001249851">
    <property type="component" value="Unassembled WGS sequence"/>
</dbReference>
<dbReference type="Pfam" id="PF04083">
    <property type="entry name" value="Abhydro_lipase"/>
    <property type="match status" value="1"/>
</dbReference>
<feature type="active site" description="Charge relay system" evidence="8">
    <location>
        <position position="356"/>
    </location>
</feature>
<feature type="domain" description="Partial AB-hydrolase lipase" evidence="9">
    <location>
        <begin position="40"/>
        <end position="103"/>
    </location>
</feature>
<sequence>MKVTSSRYVLLTNYFPREFYAIIRHSYNEVTFTISFLQIQMIRYYGYPAEEYTVKTDDGYLLNIHRIPPGEKRVQQDCSSGSRSVVFLQHGLLSTSSDWITNLPNQSLGFILADAGFDVWMGNVRGNTYGLHHIKFPLHSDQMTSQSSLYYVGYSQGTTIAFAEFSRNKIVAKMVKTFFALAPVTTVGNTKGATRLLSNFSPLIKDLFKSFDVRDFLPSNSASKWLAQDICSKEDFRRLCSNALFLIAGFDKEQLNETRLPVYFSHTPGGTSAKNILHWLQMIKSRKFQMYDYGWLRNLKRYGQLTPPKYNVSAMTVPVAVYWAQNDWLADPTDVRALLLQLPNKLYDKYITKWNHMDFIWGMDAATRVYKDIIKKMRTC</sequence>
<dbReference type="FunFam" id="3.40.50.1820:FF:000057">
    <property type="entry name" value="Lipase"/>
    <property type="match status" value="1"/>
</dbReference>
<protein>
    <recommendedName>
        <fullName evidence="7">Lipase</fullName>
    </recommendedName>
</protein>
<dbReference type="InterPro" id="IPR029058">
    <property type="entry name" value="AB_hydrolase_fold"/>
</dbReference>
<feature type="active site" description="Nucleophile" evidence="8">
    <location>
        <position position="155"/>
    </location>
</feature>